<dbReference type="KEGG" id="maic:MAIC_21230"/>
<dbReference type="EMBL" id="AP022561">
    <property type="protein sequence ID" value="BBX07320.1"/>
    <property type="molecule type" value="Genomic_DNA"/>
</dbReference>
<reference evidence="3 4" key="1">
    <citation type="journal article" date="2019" name="Emerg. Microbes Infect.">
        <title>Comprehensive subspecies identification of 175 nontuberculous mycobacteria species based on 7547 genomic profiles.</title>
        <authorList>
            <person name="Matsumoto Y."/>
            <person name="Kinjo T."/>
            <person name="Motooka D."/>
            <person name="Nabeya D."/>
            <person name="Jung N."/>
            <person name="Uechi K."/>
            <person name="Horii T."/>
            <person name="Iida T."/>
            <person name="Fujita J."/>
            <person name="Nakamura S."/>
        </authorList>
    </citation>
    <scope>NUCLEOTIDE SEQUENCE [LARGE SCALE GENOMIC DNA]</scope>
    <source>
        <strain evidence="3 4">JCM 6376</strain>
    </source>
</reference>
<dbReference type="AlphaFoldDB" id="A0AAD1MC77"/>
<proteinExistence type="predicted"/>
<gene>
    <name evidence="3" type="ORF">MAIC_21230</name>
</gene>
<name>A0AAD1MC77_9MYCO</name>
<evidence type="ECO:0000259" key="2">
    <source>
        <dbReference type="Pfam" id="PF09851"/>
    </source>
</evidence>
<organism evidence="3 4">
    <name type="scientific">Mycolicibacterium aichiense</name>
    <dbReference type="NCBI Taxonomy" id="1799"/>
    <lineage>
        <taxon>Bacteria</taxon>
        <taxon>Bacillati</taxon>
        <taxon>Actinomycetota</taxon>
        <taxon>Actinomycetes</taxon>
        <taxon>Mycobacteriales</taxon>
        <taxon>Mycobacteriaceae</taxon>
        <taxon>Mycolicibacterium</taxon>
    </lineage>
</organism>
<evidence type="ECO:0000313" key="3">
    <source>
        <dbReference type="EMBL" id="BBX07320.1"/>
    </source>
</evidence>
<keyword evidence="1" id="KW-1133">Transmembrane helix</keyword>
<feature type="domain" description="SHOCT" evidence="2">
    <location>
        <begin position="58"/>
        <end position="83"/>
    </location>
</feature>
<feature type="transmembrane region" description="Helical" evidence="1">
    <location>
        <begin position="12"/>
        <end position="36"/>
    </location>
</feature>
<evidence type="ECO:0000256" key="1">
    <source>
        <dbReference type="SAM" id="Phobius"/>
    </source>
</evidence>
<dbReference type="RefSeq" id="WP_115319552.1">
    <property type="nucleotide sequence ID" value="NZ_AP022561.1"/>
</dbReference>
<protein>
    <recommendedName>
        <fullName evidence="2">SHOCT domain-containing protein</fullName>
    </recommendedName>
</protein>
<keyword evidence="1" id="KW-0812">Transmembrane</keyword>
<keyword evidence="1" id="KW-0472">Membrane</keyword>
<keyword evidence="4" id="KW-1185">Reference proteome</keyword>
<dbReference type="InterPro" id="IPR018649">
    <property type="entry name" value="SHOCT"/>
</dbReference>
<accession>A0AAD1MC77</accession>
<sequence length="89" mass="9754">MMFWFDHDMSGWGYAGMAVGMVVFWALVIAGIVALVRFTAGPSQAGPGPSYPAYTASPEQLLAARFARGEIDDAEYRQRLAVLRGAERR</sequence>
<dbReference type="Pfam" id="PF09851">
    <property type="entry name" value="SHOCT"/>
    <property type="match status" value="1"/>
</dbReference>
<evidence type="ECO:0000313" key="4">
    <source>
        <dbReference type="Proteomes" id="UP000467327"/>
    </source>
</evidence>
<dbReference type="Proteomes" id="UP000467327">
    <property type="component" value="Chromosome"/>
</dbReference>